<reference evidence="2 3" key="1">
    <citation type="submission" date="2020-10" db="EMBL/GenBank/DDBJ databases">
        <title>Campylobacter and Helicobacter PacBio genomes.</title>
        <authorList>
            <person name="Lane C."/>
        </authorList>
    </citation>
    <scope>NUCLEOTIDE SEQUENCE [LARGE SCALE GENOMIC DNA]</scope>
    <source>
        <strain evidence="2 3">2016D-0077</strain>
    </source>
</reference>
<evidence type="ECO:0000313" key="3">
    <source>
        <dbReference type="Proteomes" id="UP000594749"/>
    </source>
</evidence>
<evidence type="ECO:0000259" key="1">
    <source>
        <dbReference type="Pfam" id="PF04773"/>
    </source>
</evidence>
<dbReference type="EMBL" id="CP063078">
    <property type="protein sequence ID" value="QOQ88013.1"/>
    <property type="molecule type" value="Genomic_DNA"/>
</dbReference>
<accession>A0A7M1LI19</accession>
<dbReference type="PANTHER" id="PTHR38731">
    <property type="entry name" value="LIPL45-RELATED LIPOPROTEIN-RELATED"/>
    <property type="match status" value="1"/>
</dbReference>
<dbReference type="Gene3D" id="2.60.120.1440">
    <property type="match status" value="1"/>
</dbReference>
<dbReference type="OrthoDB" id="5335024at2"/>
<name>A0A7M1LI19_9BACT</name>
<proteinExistence type="predicted"/>
<dbReference type="RefSeq" id="WP_025801949.1">
    <property type="nucleotide sequence ID" value="NZ_CP053842.1"/>
</dbReference>
<sequence>MKKILILLFMLEAVFAGDIAIVKMTKGSPVVQRDGKNLNLSVGDKLNNKDILITDKNSKVGVIFNDGSTLTLSEGSFLNIEEFTYEPIEEKYKFTLKLDRGETLFESGKMGEVSPENFEFKIPTGTIGIRGTKFIINLK</sequence>
<gene>
    <name evidence="2" type="ORF">IMC76_04275</name>
</gene>
<feature type="domain" description="FecR protein" evidence="1">
    <location>
        <begin position="52"/>
        <end position="136"/>
    </location>
</feature>
<dbReference type="PANTHER" id="PTHR38731:SF1">
    <property type="entry name" value="FECR PROTEIN DOMAIN-CONTAINING PROTEIN"/>
    <property type="match status" value="1"/>
</dbReference>
<protein>
    <submittedName>
        <fullName evidence="2">FecR domain-containing protein</fullName>
    </submittedName>
</protein>
<dbReference type="InterPro" id="IPR006860">
    <property type="entry name" value="FecR"/>
</dbReference>
<dbReference type="Pfam" id="PF04773">
    <property type="entry name" value="FecR"/>
    <property type="match status" value="1"/>
</dbReference>
<evidence type="ECO:0000313" key="2">
    <source>
        <dbReference type="EMBL" id="QOQ88013.1"/>
    </source>
</evidence>
<dbReference type="AlphaFoldDB" id="A0A7M1LI19"/>
<dbReference type="Proteomes" id="UP000594749">
    <property type="component" value="Chromosome"/>
</dbReference>
<organism evidence="2 3">
    <name type="scientific">Campylobacter corcagiensis</name>
    <dbReference type="NCBI Taxonomy" id="1448857"/>
    <lineage>
        <taxon>Bacteria</taxon>
        <taxon>Pseudomonadati</taxon>
        <taxon>Campylobacterota</taxon>
        <taxon>Epsilonproteobacteria</taxon>
        <taxon>Campylobacterales</taxon>
        <taxon>Campylobacteraceae</taxon>
        <taxon>Campylobacter</taxon>
    </lineage>
</organism>
<keyword evidence="3" id="KW-1185">Reference proteome</keyword>